<dbReference type="Proteomes" id="UP001153069">
    <property type="component" value="Unassembled WGS sequence"/>
</dbReference>
<name>A0A9N8DRQ5_9STRA</name>
<protein>
    <submittedName>
        <fullName evidence="2">Glycoside hydrolase family 16 protein</fullName>
    </submittedName>
</protein>
<dbReference type="GO" id="GO:0016787">
    <property type="term" value="F:hydrolase activity"/>
    <property type="evidence" value="ECO:0007669"/>
    <property type="project" value="UniProtKB-KW"/>
</dbReference>
<accession>A0A9N8DRQ5</accession>
<evidence type="ECO:0000313" key="2">
    <source>
        <dbReference type="EMBL" id="CAB9507472.1"/>
    </source>
</evidence>
<dbReference type="OrthoDB" id="49252at2759"/>
<gene>
    <name evidence="2" type="ORF">SEMRO_307_G113430.1</name>
</gene>
<sequence>MKINTLVSALALCIGAANAQNTLRGLTEYTFIVEPPEKNVVSPAVATATGTSGGSGTSDAGTGGGDFVNDVVDRQMAPAGPACSVHPVCSDLGLTGSCCPTEDNEYLDCCLPSCKLHAACDSLGLEGDCCPSGDGVELDCCNYDEAMERNAGAKCSSHSKCSAIPLADMCCPTRDGVFLDCCDKEVPFP</sequence>
<dbReference type="AlphaFoldDB" id="A0A9N8DRQ5"/>
<reference evidence="2" key="1">
    <citation type="submission" date="2020-06" db="EMBL/GenBank/DDBJ databases">
        <authorList>
            <consortium name="Plant Systems Biology data submission"/>
        </authorList>
    </citation>
    <scope>NUCLEOTIDE SEQUENCE</scope>
    <source>
        <strain evidence="2">D6</strain>
    </source>
</reference>
<feature type="chain" id="PRO_5040363391" evidence="1">
    <location>
        <begin position="20"/>
        <end position="189"/>
    </location>
</feature>
<evidence type="ECO:0000313" key="3">
    <source>
        <dbReference type="Proteomes" id="UP001153069"/>
    </source>
</evidence>
<organism evidence="2 3">
    <name type="scientific">Seminavis robusta</name>
    <dbReference type="NCBI Taxonomy" id="568900"/>
    <lineage>
        <taxon>Eukaryota</taxon>
        <taxon>Sar</taxon>
        <taxon>Stramenopiles</taxon>
        <taxon>Ochrophyta</taxon>
        <taxon>Bacillariophyta</taxon>
        <taxon>Bacillariophyceae</taxon>
        <taxon>Bacillariophycidae</taxon>
        <taxon>Naviculales</taxon>
        <taxon>Naviculaceae</taxon>
        <taxon>Seminavis</taxon>
    </lineage>
</organism>
<keyword evidence="1" id="KW-0732">Signal</keyword>
<dbReference type="EMBL" id="CAICTM010000306">
    <property type="protein sequence ID" value="CAB9507472.1"/>
    <property type="molecule type" value="Genomic_DNA"/>
</dbReference>
<comment type="caution">
    <text evidence="2">The sequence shown here is derived from an EMBL/GenBank/DDBJ whole genome shotgun (WGS) entry which is preliminary data.</text>
</comment>
<feature type="signal peptide" evidence="1">
    <location>
        <begin position="1"/>
        <end position="19"/>
    </location>
</feature>
<evidence type="ECO:0000256" key="1">
    <source>
        <dbReference type="SAM" id="SignalP"/>
    </source>
</evidence>
<proteinExistence type="predicted"/>
<keyword evidence="3" id="KW-1185">Reference proteome</keyword>
<keyword evidence="2" id="KW-0378">Hydrolase</keyword>